<comment type="similarity">
    <text evidence="4">Belongs to the copper transporter (Ctr) (TC 1.A.56) family. SLC31A subfamily.</text>
</comment>
<dbReference type="EMBL" id="JACEEZ010023870">
    <property type="protein sequence ID" value="KAG0710826.1"/>
    <property type="molecule type" value="Genomic_DNA"/>
</dbReference>
<keyword evidence="3 4" id="KW-0472">Membrane</keyword>
<dbReference type="GO" id="GO:0005375">
    <property type="term" value="F:copper ion transmembrane transporter activity"/>
    <property type="evidence" value="ECO:0007669"/>
    <property type="project" value="UniProtKB-UniRule"/>
</dbReference>
<comment type="subcellular location">
    <subcellularLocation>
        <location evidence="4">Membrane</location>
        <topology evidence="4">Multi-pass membrane protein</topology>
    </subcellularLocation>
</comment>
<proteinExistence type="inferred from homology"/>
<comment type="caution">
    <text evidence="5">The sequence shown here is derived from an EMBL/GenBank/DDBJ whole genome shotgun (WGS) entry which is preliminary data.</text>
</comment>
<dbReference type="InterPro" id="IPR007274">
    <property type="entry name" value="Cop_transporter"/>
</dbReference>
<dbReference type="AlphaFoldDB" id="A0A8J4XN77"/>
<keyword evidence="1 4" id="KW-0812">Transmembrane</keyword>
<organism evidence="5 6">
    <name type="scientific">Chionoecetes opilio</name>
    <name type="common">Atlantic snow crab</name>
    <name type="synonym">Cancer opilio</name>
    <dbReference type="NCBI Taxonomy" id="41210"/>
    <lineage>
        <taxon>Eukaryota</taxon>
        <taxon>Metazoa</taxon>
        <taxon>Ecdysozoa</taxon>
        <taxon>Arthropoda</taxon>
        <taxon>Crustacea</taxon>
        <taxon>Multicrustacea</taxon>
        <taxon>Malacostraca</taxon>
        <taxon>Eumalacostraca</taxon>
        <taxon>Eucarida</taxon>
        <taxon>Decapoda</taxon>
        <taxon>Pleocyemata</taxon>
        <taxon>Brachyura</taxon>
        <taxon>Eubrachyura</taxon>
        <taxon>Majoidea</taxon>
        <taxon>Majidae</taxon>
        <taxon>Chionoecetes</taxon>
    </lineage>
</organism>
<feature type="transmembrane region" description="Helical" evidence="4">
    <location>
        <begin position="219"/>
        <end position="239"/>
    </location>
</feature>
<keyword evidence="6" id="KW-1185">Reference proteome</keyword>
<dbReference type="OrthoDB" id="6378436at2759"/>
<feature type="transmembrane region" description="Helical" evidence="4">
    <location>
        <begin position="190"/>
        <end position="213"/>
    </location>
</feature>
<sequence>MLHSFSILLRLIPDARTYLLLEMLHVPLLHGGVEESFLLPAFTSYSNATFALACILLAITACVLELLRLAESSLEGRFLSEGSAGGTTACNCKQCIYPVLRLTSVIKLPASLKGEILLVYRTNSKLAYHLAKSTRVRICLANKTIIIISFLSGDRRNYNTIHNVVQQELDVPSEAASVPSTEHASRLQRWMSLAGVSLLHLIAYHGSTLLMLVAMTMNIYIIFSLAVGATLGKVISLCLKRRLLTHANRN</sequence>
<keyword evidence="4" id="KW-0813">Transport</keyword>
<evidence type="ECO:0000256" key="1">
    <source>
        <dbReference type="ARBA" id="ARBA00022692"/>
    </source>
</evidence>
<keyword evidence="4" id="KW-0186">Copper</keyword>
<evidence type="ECO:0000313" key="6">
    <source>
        <dbReference type="Proteomes" id="UP000770661"/>
    </source>
</evidence>
<feature type="transmembrane region" description="Helical" evidence="4">
    <location>
        <begin position="48"/>
        <end position="67"/>
    </location>
</feature>
<dbReference type="Pfam" id="PF04145">
    <property type="entry name" value="Ctr"/>
    <property type="match status" value="1"/>
</dbReference>
<name>A0A8J4XN77_CHIOP</name>
<dbReference type="Proteomes" id="UP000770661">
    <property type="component" value="Unassembled WGS sequence"/>
</dbReference>
<evidence type="ECO:0000256" key="4">
    <source>
        <dbReference type="RuleBase" id="RU367022"/>
    </source>
</evidence>
<dbReference type="GO" id="GO:0016020">
    <property type="term" value="C:membrane"/>
    <property type="evidence" value="ECO:0007669"/>
    <property type="project" value="UniProtKB-SubCell"/>
</dbReference>
<keyword evidence="2 4" id="KW-1133">Transmembrane helix</keyword>
<evidence type="ECO:0000313" key="5">
    <source>
        <dbReference type="EMBL" id="KAG0710826.1"/>
    </source>
</evidence>
<evidence type="ECO:0000256" key="2">
    <source>
        <dbReference type="ARBA" id="ARBA00022989"/>
    </source>
</evidence>
<keyword evidence="4" id="KW-0406">Ion transport</keyword>
<gene>
    <name evidence="5" type="ORF">GWK47_022015</name>
</gene>
<reference evidence="5" key="1">
    <citation type="submission" date="2020-07" db="EMBL/GenBank/DDBJ databases">
        <title>The High-quality genome of the commercially important snow crab, Chionoecetes opilio.</title>
        <authorList>
            <person name="Jeong J.-H."/>
            <person name="Ryu S."/>
        </authorList>
    </citation>
    <scope>NUCLEOTIDE SEQUENCE</scope>
    <source>
        <strain evidence="5">MADBK_172401_WGS</strain>
        <tissue evidence="5">Digestive gland</tissue>
    </source>
</reference>
<protein>
    <recommendedName>
        <fullName evidence="4">Copper transport protein</fullName>
    </recommendedName>
</protein>
<keyword evidence="4" id="KW-0187">Copper transport</keyword>
<evidence type="ECO:0000256" key="3">
    <source>
        <dbReference type="ARBA" id="ARBA00023136"/>
    </source>
</evidence>
<accession>A0A8J4XN77</accession>